<keyword evidence="3" id="KW-0547">Nucleotide-binding</keyword>
<evidence type="ECO:0000256" key="5">
    <source>
        <dbReference type="ARBA" id="ARBA00022970"/>
    </source>
</evidence>
<reference evidence="7 8" key="1">
    <citation type="journal article" date="2011" name="J. Bacteriol.">
        <title>Complete Genome Sequence of the Aerobic Marine Methanotroph Methylomonas methanica MC09.</title>
        <authorList>
            <person name="Boden R."/>
            <person name="Cunliffe M."/>
            <person name="Scanlan J."/>
            <person name="Moussard H."/>
            <person name="Kits K.D."/>
            <person name="Klotz M.G."/>
            <person name="Jetten M.S."/>
            <person name="Vuilleumier S."/>
            <person name="Han J."/>
            <person name="Peters L."/>
            <person name="Mikhailova N."/>
            <person name="Teshima H."/>
            <person name="Tapia R."/>
            <person name="Kyrpides N."/>
            <person name="Ivanova N."/>
            <person name="Pagani I."/>
            <person name="Cheng J.F."/>
            <person name="Goodwin L."/>
            <person name="Han C."/>
            <person name="Hauser L."/>
            <person name="Land M.L."/>
            <person name="Lapidus A."/>
            <person name="Lucas S."/>
            <person name="Pitluck S."/>
            <person name="Woyke T."/>
            <person name="Stein L."/>
            <person name="Murrell J.C."/>
        </authorList>
    </citation>
    <scope>NUCLEOTIDE SEQUENCE [LARGE SCALE GENOMIC DNA]</scope>
    <source>
        <strain evidence="7 8">MC09</strain>
    </source>
</reference>
<dbReference type="GO" id="GO:0015658">
    <property type="term" value="F:branched-chain amino acid transmembrane transporter activity"/>
    <property type="evidence" value="ECO:0007669"/>
    <property type="project" value="TreeGrafter"/>
</dbReference>
<dbReference type="GO" id="GO:0015807">
    <property type="term" value="P:L-amino acid transport"/>
    <property type="evidence" value="ECO:0007669"/>
    <property type="project" value="TreeGrafter"/>
</dbReference>
<dbReference type="SMART" id="SM00382">
    <property type="entry name" value="AAA"/>
    <property type="match status" value="1"/>
</dbReference>
<dbReference type="GO" id="GO:0016887">
    <property type="term" value="F:ATP hydrolysis activity"/>
    <property type="evidence" value="ECO:0007669"/>
    <property type="project" value="InterPro"/>
</dbReference>
<dbReference type="RefSeq" id="WP_013819161.1">
    <property type="nucleotide sequence ID" value="NC_015572.1"/>
</dbReference>
<organism evidence="7 8">
    <name type="scientific">Methylomonas methanica (strain DSM 25384 / MC09)</name>
    <dbReference type="NCBI Taxonomy" id="857087"/>
    <lineage>
        <taxon>Bacteria</taxon>
        <taxon>Pseudomonadati</taxon>
        <taxon>Pseudomonadota</taxon>
        <taxon>Gammaproteobacteria</taxon>
        <taxon>Methylococcales</taxon>
        <taxon>Methylococcaceae</taxon>
        <taxon>Methylomonas</taxon>
    </lineage>
</organism>
<evidence type="ECO:0000259" key="6">
    <source>
        <dbReference type="PROSITE" id="PS50893"/>
    </source>
</evidence>
<dbReference type="PANTHER" id="PTHR43820">
    <property type="entry name" value="HIGH-AFFINITY BRANCHED-CHAIN AMINO ACID TRANSPORT ATP-BINDING PROTEIN LIVF"/>
    <property type="match status" value="1"/>
</dbReference>
<keyword evidence="4 7" id="KW-0067">ATP-binding</keyword>
<keyword evidence="5" id="KW-0029">Amino-acid transport</keyword>
<dbReference type="PANTHER" id="PTHR43820:SF5">
    <property type="entry name" value="HIGH-AFFINITY BRANCHED-CHAIN AMINO ACID TRANSPORT ATP-BINDING PROTEIN"/>
    <property type="match status" value="1"/>
</dbReference>
<comment type="similarity">
    <text evidence="1">Belongs to the ABC transporter superfamily.</text>
</comment>
<evidence type="ECO:0000256" key="1">
    <source>
        <dbReference type="ARBA" id="ARBA00005417"/>
    </source>
</evidence>
<dbReference type="CDD" id="cd03224">
    <property type="entry name" value="ABC_TM1139_LivF_branched"/>
    <property type="match status" value="1"/>
</dbReference>
<dbReference type="GO" id="GO:0005524">
    <property type="term" value="F:ATP binding"/>
    <property type="evidence" value="ECO:0007669"/>
    <property type="project" value="UniProtKB-KW"/>
</dbReference>
<dbReference type="Gene3D" id="3.40.50.300">
    <property type="entry name" value="P-loop containing nucleotide triphosphate hydrolases"/>
    <property type="match status" value="1"/>
</dbReference>
<reference evidence="8" key="3">
    <citation type="submission" date="2011-05" db="EMBL/GenBank/DDBJ databases">
        <title>Complete sequence of Methylomonas methanica MC09.</title>
        <authorList>
            <consortium name="US DOE Joint Genome Institute"/>
            <person name="Lucas S."/>
            <person name="Han J."/>
            <person name="Lapidus A."/>
            <person name="Cheng J.-F."/>
            <person name="Goodwin L."/>
            <person name="Pitluck S."/>
            <person name="Peters L."/>
            <person name="Mikhailova N."/>
            <person name="Teshima H."/>
            <person name="Han C."/>
            <person name="Tapia R."/>
            <person name="Land M."/>
            <person name="Hauser L."/>
            <person name="Kyrpides N."/>
            <person name="Ivanova N."/>
            <person name="Pagani I."/>
            <person name="Stein L."/>
            <person name="Woyke T."/>
        </authorList>
    </citation>
    <scope>NUCLEOTIDE SEQUENCE [LARGE SCALE GENOMIC DNA]</scope>
    <source>
        <strain evidence="8">MC09</strain>
    </source>
</reference>
<evidence type="ECO:0000313" key="8">
    <source>
        <dbReference type="Proteomes" id="UP000008888"/>
    </source>
</evidence>
<evidence type="ECO:0000256" key="3">
    <source>
        <dbReference type="ARBA" id="ARBA00022741"/>
    </source>
</evidence>
<evidence type="ECO:0000256" key="4">
    <source>
        <dbReference type="ARBA" id="ARBA00022840"/>
    </source>
</evidence>
<sequence>MLNISALQQFYGASHTLWDLDLQVPAGACVCLMGRNGVGKTTLLKAIMGLIPVKDGSILFDGVELAKAKAESRAELGIGYVPQGREIFPLLTVEENLKTGLRAANKHGIKKVPDSIFEIFPVLKQMLKRRGGDLSGGQQQQLAIGRALVLQPRLLILDEPTEGIQPNIVSEIGDVIIRLNRSRGVPTPAKQPADGEIHQAIHRIHKDLGVTVLLVEQKLPFARKVADSFCIMDRGRHVATGAMPDLSADMVKRYLTV</sequence>
<dbReference type="HOGENOM" id="CLU_000604_1_2_6"/>
<evidence type="ECO:0000256" key="2">
    <source>
        <dbReference type="ARBA" id="ARBA00022448"/>
    </source>
</evidence>
<proteinExistence type="inferred from homology"/>
<dbReference type="Proteomes" id="UP000008888">
    <property type="component" value="Chromosome"/>
</dbReference>
<dbReference type="OrthoDB" id="9776369at2"/>
<feature type="domain" description="ABC transporter" evidence="6">
    <location>
        <begin position="2"/>
        <end position="255"/>
    </location>
</feature>
<evidence type="ECO:0000313" key="7">
    <source>
        <dbReference type="EMBL" id="AEG00925.1"/>
    </source>
</evidence>
<dbReference type="AlphaFoldDB" id="F9ZXD7"/>
<reference key="2">
    <citation type="submission" date="2011-05" db="EMBL/GenBank/DDBJ databases">
        <title>Complete genome sequence of the aerobic marine methanotroph Methylomonas methanica MC09.</title>
        <authorList>
            <person name="Boden R."/>
            <person name="Cunliffe M."/>
            <person name="Scanlan J."/>
            <person name="Moussard H."/>
            <person name="Kits K.D."/>
            <person name="Klotz M."/>
            <person name="Jetten M."/>
            <person name="Vuilleumier S."/>
            <person name="Han J."/>
            <person name="Peters L."/>
            <person name="Mikhailova N."/>
            <person name="Teshima H."/>
            <person name="Tapia R."/>
            <person name="Kyrpides N."/>
            <person name="Ivanova N."/>
            <person name="Pagani I."/>
            <person name="Cheng J.-F."/>
            <person name="Goodwin L."/>
            <person name="Han C."/>
            <person name="Hauser L."/>
            <person name="Land M."/>
            <person name="Lapidus A."/>
            <person name="Lucas S."/>
            <person name="Pitluck S."/>
            <person name="Woyke T."/>
            <person name="Stein L.Y."/>
            <person name="Murrell C."/>
        </authorList>
    </citation>
    <scope>NUCLEOTIDE SEQUENCE</scope>
    <source>
        <strain>MC09</strain>
    </source>
</reference>
<dbReference type="KEGG" id="mmt:Metme_2534"/>
<dbReference type="SUPFAM" id="SSF52540">
    <property type="entry name" value="P-loop containing nucleoside triphosphate hydrolases"/>
    <property type="match status" value="2"/>
</dbReference>
<dbReference type="eggNOG" id="COG0410">
    <property type="taxonomic scope" value="Bacteria"/>
</dbReference>
<dbReference type="InterPro" id="IPR052156">
    <property type="entry name" value="BCAA_Transport_ATP-bd_LivF"/>
</dbReference>
<keyword evidence="2" id="KW-0813">Transport</keyword>
<name>F9ZXD7_METMM</name>
<dbReference type="PROSITE" id="PS50893">
    <property type="entry name" value="ABC_TRANSPORTER_2"/>
    <property type="match status" value="1"/>
</dbReference>
<dbReference type="Pfam" id="PF00005">
    <property type="entry name" value="ABC_tran"/>
    <property type="match status" value="1"/>
</dbReference>
<dbReference type="InterPro" id="IPR003593">
    <property type="entry name" value="AAA+_ATPase"/>
</dbReference>
<dbReference type="EMBL" id="CP002738">
    <property type="protein sequence ID" value="AEG00925.1"/>
    <property type="molecule type" value="Genomic_DNA"/>
</dbReference>
<gene>
    <name evidence="7" type="ordered locus">Metme_2534</name>
</gene>
<accession>F9ZXD7</accession>
<protein>
    <submittedName>
        <fullName evidence="7">Urea ABC transporter, ATP-binding protein UrtE</fullName>
    </submittedName>
</protein>
<dbReference type="InterPro" id="IPR027417">
    <property type="entry name" value="P-loop_NTPase"/>
</dbReference>
<dbReference type="InterPro" id="IPR003439">
    <property type="entry name" value="ABC_transporter-like_ATP-bd"/>
</dbReference>
<keyword evidence="8" id="KW-1185">Reference proteome</keyword>
<dbReference type="STRING" id="857087.Metme_2534"/>